<gene>
    <name evidence="3" type="ORF">N1028_01440</name>
</gene>
<proteinExistence type="predicted"/>
<reference evidence="3" key="1">
    <citation type="submission" date="2022-08" db="EMBL/GenBank/DDBJ databases">
        <authorList>
            <person name="Deng Y."/>
            <person name="Han X.-F."/>
            <person name="Zhang Y.-Q."/>
        </authorList>
    </citation>
    <scope>NUCLEOTIDE SEQUENCE</scope>
    <source>
        <strain evidence="3">CPCC 203407</strain>
    </source>
</reference>
<dbReference type="AlphaFoldDB" id="A0AA42BSV0"/>
<keyword evidence="1" id="KW-0560">Oxidoreductase</keyword>
<dbReference type="EMBL" id="JANLCK010000001">
    <property type="protein sequence ID" value="MCS5724551.1"/>
    <property type="molecule type" value="Genomic_DNA"/>
</dbReference>
<evidence type="ECO:0000256" key="1">
    <source>
        <dbReference type="ARBA" id="ARBA00023002"/>
    </source>
</evidence>
<feature type="domain" description="NADP-dependent oxidoreductase" evidence="2">
    <location>
        <begin position="18"/>
        <end position="305"/>
    </location>
</feature>
<dbReference type="PRINTS" id="PR00069">
    <property type="entry name" value="ALDKETRDTASE"/>
</dbReference>
<dbReference type="InterPro" id="IPR020471">
    <property type="entry name" value="AKR"/>
</dbReference>
<organism evidence="3 4">
    <name type="scientific">Herbiconiux oxytropis</name>
    <dbReference type="NCBI Taxonomy" id="2970915"/>
    <lineage>
        <taxon>Bacteria</taxon>
        <taxon>Bacillati</taxon>
        <taxon>Actinomycetota</taxon>
        <taxon>Actinomycetes</taxon>
        <taxon>Micrococcales</taxon>
        <taxon>Microbacteriaceae</taxon>
        <taxon>Herbiconiux</taxon>
    </lineage>
</organism>
<dbReference type="PANTHER" id="PTHR43364:SF4">
    <property type="entry name" value="NAD(P)-LINKED OXIDOREDUCTASE SUPERFAMILY PROTEIN"/>
    <property type="match status" value="1"/>
</dbReference>
<dbReference type="Proteomes" id="UP001165587">
    <property type="component" value="Unassembled WGS sequence"/>
</dbReference>
<name>A0AA42BSV0_9MICO</name>
<dbReference type="RefSeq" id="WP_259524975.1">
    <property type="nucleotide sequence ID" value="NZ_JANLCK010000001.1"/>
</dbReference>
<dbReference type="Gene3D" id="3.20.20.100">
    <property type="entry name" value="NADP-dependent oxidoreductase domain"/>
    <property type="match status" value="1"/>
</dbReference>
<dbReference type="PANTHER" id="PTHR43364">
    <property type="entry name" value="NADH-SPECIFIC METHYLGLYOXAL REDUCTASE-RELATED"/>
    <property type="match status" value="1"/>
</dbReference>
<dbReference type="FunFam" id="3.20.20.100:FF:000004">
    <property type="entry name" value="Oxidoreductase, aldo/keto reductase"/>
    <property type="match status" value="1"/>
</dbReference>
<dbReference type="InterPro" id="IPR023210">
    <property type="entry name" value="NADP_OxRdtase_dom"/>
</dbReference>
<evidence type="ECO:0000259" key="2">
    <source>
        <dbReference type="Pfam" id="PF00248"/>
    </source>
</evidence>
<dbReference type="GO" id="GO:0016491">
    <property type="term" value="F:oxidoreductase activity"/>
    <property type="evidence" value="ECO:0007669"/>
    <property type="project" value="UniProtKB-KW"/>
</dbReference>
<dbReference type="InterPro" id="IPR050523">
    <property type="entry name" value="AKR_Detox_Biosynth"/>
</dbReference>
<evidence type="ECO:0000313" key="3">
    <source>
        <dbReference type="EMBL" id="MCS5724551.1"/>
    </source>
</evidence>
<evidence type="ECO:0000313" key="4">
    <source>
        <dbReference type="Proteomes" id="UP001165587"/>
    </source>
</evidence>
<comment type="caution">
    <text evidence="3">The sequence shown here is derived from an EMBL/GenBank/DDBJ whole genome shotgun (WGS) entry which is preliminary data.</text>
</comment>
<protein>
    <submittedName>
        <fullName evidence="3">Aldo/keto reductase</fullName>
    </submittedName>
</protein>
<dbReference type="GO" id="GO:0005829">
    <property type="term" value="C:cytosol"/>
    <property type="evidence" value="ECO:0007669"/>
    <property type="project" value="TreeGrafter"/>
</dbReference>
<keyword evidence="4" id="KW-1185">Reference proteome</keyword>
<sequence length="340" mass="37537">MQYRTLGRTGITVTPYALGAMMLGSFGNPDRQEGVRIIHRALDAGINFIDTADRYGDSEQVVGEALAGRRDHVVLATKFWGPVDDDVNHRGASRRWIMQAVERSLRNLRTDHIDLYQLHRPDPEADIDETLSALTDLVRQGKVRAIGTSSMRGSEIVEAQWVSERRGFERFRTEQPNYSILDREIEREILPVAQRYGMGALVYSPLAGGALTGKYRAGQANDTFRAGTGMRHFRDDRRLAAIEELVALSQEVGIALTHLAMAFTIAHPGVTSAIAGPRTMEQLEDTLAGADVSLSDEILDRIDAIVPPGESIGAMDMVYRGPEVEDAALRRRPASARSAR</sequence>
<accession>A0AA42BSV0</accession>
<dbReference type="Pfam" id="PF00248">
    <property type="entry name" value="Aldo_ket_red"/>
    <property type="match status" value="1"/>
</dbReference>
<dbReference type="InterPro" id="IPR036812">
    <property type="entry name" value="NAD(P)_OxRdtase_dom_sf"/>
</dbReference>
<dbReference type="SUPFAM" id="SSF51430">
    <property type="entry name" value="NAD(P)-linked oxidoreductase"/>
    <property type="match status" value="1"/>
</dbReference>